<keyword evidence="1" id="KW-0812">Transmembrane</keyword>
<reference evidence="2 3" key="1">
    <citation type="submission" date="2024-02" db="EMBL/GenBank/DDBJ databases">
        <title>Genome and pathogenicity analysis of Helicobacter mastomyrinus isolated from mice.</title>
        <authorList>
            <person name="Zhu L."/>
        </authorList>
    </citation>
    <scope>NUCLEOTIDE SEQUENCE [LARGE SCALE GENOMIC DNA]</scope>
    <source>
        <strain evidence="2 3">Hm-17</strain>
    </source>
</reference>
<keyword evidence="3" id="KW-1185">Reference proteome</keyword>
<sequence>MSVWQACADFNSHIPRENIWTLKAINLVGGRFSPDRLDFIVEYLALLVEDFISLSLGKKIVLASIYATLAFLNTQIALAYAINYPITIH</sequence>
<accession>A0ABZ3F7X5</accession>
<proteinExistence type="predicted"/>
<keyword evidence="1" id="KW-1133">Transmembrane helix</keyword>
<gene>
    <name evidence="2" type="ORF">V3I05_00585</name>
</gene>
<dbReference type="Proteomes" id="UP001434737">
    <property type="component" value="Chromosome"/>
</dbReference>
<feature type="transmembrane region" description="Helical" evidence="1">
    <location>
        <begin position="60"/>
        <end position="82"/>
    </location>
</feature>
<organism evidence="2 3">
    <name type="scientific">Helicobacter mastomyrinus</name>
    <dbReference type="NCBI Taxonomy" id="287948"/>
    <lineage>
        <taxon>Bacteria</taxon>
        <taxon>Pseudomonadati</taxon>
        <taxon>Campylobacterota</taxon>
        <taxon>Epsilonproteobacteria</taxon>
        <taxon>Campylobacterales</taxon>
        <taxon>Helicobacteraceae</taxon>
        <taxon>Helicobacter</taxon>
    </lineage>
</organism>
<dbReference type="SUPFAM" id="SSF56796">
    <property type="entry name" value="Dehydroquinate synthase-like"/>
    <property type="match status" value="1"/>
</dbReference>
<protein>
    <submittedName>
        <fullName evidence="2">Uncharacterized protein</fullName>
    </submittedName>
</protein>
<evidence type="ECO:0000313" key="2">
    <source>
        <dbReference type="EMBL" id="XAM18227.1"/>
    </source>
</evidence>
<evidence type="ECO:0000313" key="3">
    <source>
        <dbReference type="Proteomes" id="UP001434737"/>
    </source>
</evidence>
<keyword evidence="1" id="KW-0472">Membrane</keyword>
<dbReference type="EMBL" id="CP145316">
    <property type="protein sequence ID" value="XAM18227.1"/>
    <property type="molecule type" value="Genomic_DNA"/>
</dbReference>
<evidence type="ECO:0000256" key="1">
    <source>
        <dbReference type="SAM" id="Phobius"/>
    </source>
</evidence>
<dbReference type="RefSeq" id="WP_295699305.1">
    <property type="nucleotide sequence ID" value="NZ_CP145316.1"/>
</dbReference>
<name>A0ABZ3F7X5_9HELI</name>